<dbReference type="EMBL" id="CP054139">
    <property type="protein sequence ID" value="QKJ32569.1"/>
    <property type="molecule type" value="Genomic_DNA"/>
</dbReference>
<keyword evidence="2" id="KW-1185">Reference proteome</keyword>
<sequence>MIKRYALLVLIALSVWCCKKGTTTIDGEEIKPVVKPDSAGITSAVIQAKNNTGKIAADVTCTISGTDITALVPDRMLVKKLALTFTTRTANTTVKVGDTTQVSGVTITDYTKPVILNVTSATGDVKTYTVKFKVFTGLPVLYITSASAISSKDNYVKGSVIIDANQGFTQEVNSMTMQIKGHGNSTWALPEFKKKPYKIKFDSKIMMLGMAAAKDWILLANYDDKTLMRNYLALQLGKRLGADFTPDCRFVEVVLNGEFVGNYLLTTSVEVNSNRVAIKELSDKNTSDSEITGGYLVELDQKLDGASWFRTTKNLPFVVKSPDAPTAKQLDYIHNYFQAAEDALFSADFKDPDKGYAKYINPDSFITWYFTNEIFENDARDFSSIFYYKDRDGKLNMGPIWDFDLSAGNINYTPAQNPTGIWFIRDATWMIRLAQDPTYDLKVRAKWAQIREKEVKQIFTDIDQTAAYLKLSQQENFKKWPILDQYVWPNAVWLGTYDKEVAYMKDFLQQRINWMDANMGSW</sequence>
<dbReference type="AlphaFoldDB" id="A0A7D4QWY2"/>
<gene>
    <name evidence="1" type="ORF">HQ865_23325</name>
</gene>
<dbReference type="Pfam" id="PF08757">
    <property type="entry name" value="CotH"/>
    <property type="match status" value="1"/>
</dbReference>
<protein>
    <submittedName>
        <fullName evidence="1">CotH kinase family protein</fullName>
    </submittedName>
</protein>
<evidence type="ECO:0000313" key="1">
    <source>
        <dbReference type="EMBL" id="QKJ32569.1"/>
    </source>
</evidence>
<evidence type="ECO:0000313" key="2">
    <source>
        <dbReference type="Proteomes" id="UP000505355"/>
    </source>
</evidence>
<dbReference type="Gene3D" id="2.60.40.2340">
    <property type="match status" value="1"/>
</dbReference>
<dbReference type="PANTHER" id="PTHR40050">
    <property type="entry name" value="INNER SPORE COAT PROTEIN H"/>
    <property type="match status" value="1"/>
</dbReference>
<accession>A0A7D4QWY2</accession>
<reference evidence="1 2" key="1">
    <citation type="submission" date="2020-05" db="EMBL/GenBank/DDBJ databases">
        <title>Mucilaginibacter mali sp. nov.</title>
        <authorList>
            <person name="Kim H.S."/>
            <person name="Lee K.C."/>
            <person name="Suh M.K."/>
            <person name="Kim J.-S."/>
            <person name="Han K.-I."/>
            <person name="Eom M.K."/>
            <person name="Shin Y.K."/>
            <person name="Lee J.-S."/>
        </authorList>
    </citation>
    <scope>NUCLEOTIDE SEQUENCE [LARGE SCALE GENOMIC DNA]</scope>
    <source>
        <strain evidence="1 2">G2-14</strain>
    </source>
</reference>
<dbReference type="PANTHER" id="PTHR40050:SF1">
    <property type="entry name" value="INNER SPORE COAT PROTEIN H"/>
    <property type="match status" value="1"/>
</dbReference>
<keyword evidence="1" id="KW-0418">Kinase</keyword>
<dbReference type="KEGG" id="mmab:HQ865_23325"/>
<proteinExistence type="predicted"/>
<dbReference type="Proteomes" id="UP000505355">
    <property type="component" value="Chromosome"/>
</dbReference>
<organism evidence="1 2">
    <name type="scientific">Mucilaginibacter mali</name>
    <dbReference type="NCBI Taxonomy" id="2740462"/>
    <lineage>
        <taxon>Bacteria</taxon>
        <taxon>Pseudomonadati</taxon>
        <taxon>Bacteroidota</taxon>
        <taxon>Sphingobacteriia</taxon>
        <taxon>Sphingobacteriales</taxon>
        <taxon>Sphingobacteriaceae</taxon>
        <taxon>Mucilaginibacter</taxon>
    </lineage>
</organism>
<dbReference type="RefSeq" id="WP_173417218.1">
    <property type="nucleotide sequence ID" value="NZ_CP054139.1"/>
</dbReference>
<keyword evidence="1" id="KW-0808">Transferase</keyword>
<name>A0A7D4QWY2_9SPHI</name>
<dbReference type="InterPro" id="IPR014867">
    <property type="entry name" value="Spore_coat_CotH_CotH2/3/7"/>
</dbReference>
<dbReference type="GO" id="GO:0016301">
    <property type="term" value="F:kinase activity"/>
    <property type="evidence" value="ECO:0007669"/>
    <property type="project" value="UniProtKB-KW"/>
</dbReference>